<dbReference type="GO" id="GO:0032267">
    <property type="term" value="F:tRNA(Ile)-lysidine synthase activity"/>
    <property type="evidence" value="ECO:0007669"/>
    <property type="project" value="UniProtKB-EC"/>
</dbReference>
<dbReference type="CDD" id="cd01992">
    <property type="entry name" value="TilS_N"/>
    <property type="match status" value="1"/>
</dbReference>
<keyword evidence="3 6" id="KW-0547">Nucleotide-binding</keyword>
<dbReference type="HAMAP" id="MF_01161">
    <property type="entry name" value="tRNA_Ile_lys_synt"/>
    <property type="match status" value="1"/>
</dbReference>
<dbReference type="Proteomes" id="UP000067243">
    <property type="component" value="Chromosome"/>
</dbReference>
<proteinExistence type="inferred from homology"/>
<evidence type="ECO:0000256" key="4">
    <source>
        <dbReference type="ARBA" id="ARBA00022840"/>
    </source>
</evidence>
<accession>A0A0K1P5R0</accession>
<dbReference type="GO" id="GO:0005737">
    <property type="term" value="C:cytoplasm"/>
    <property type="evidence" value="ECO:0007669"/>
    <property type="project" value="UniProtKB-SubCell"/>
</dbReference>
<sequence>MKLRNISRINMKLKKNKKYIVAVSGGPDSMYLLHNLVKKNFKNLVVCHVNHNYRVDSIHDQLLVEDYCKKNNILFYVKNIYYETKNKNFESWARNERYSFLKEILIKEEADAILTGHNKNDHIETYLLQTQKNKMVKFYGIKNKTHINNCLILRPILNLKKSTIIKKMNKFNLLYAIDTTNYDTKYSRNKIRKNLSESSFKYYEKLIYIENKEVDKYNKTILKLLPKQKKYFDLNTFTKDNDFNLRYFFKYVEENYRVTEILKSKKARLKEIIRQLSSDKSYINISINSFNIIKDYNRVYIVKNSTVEVFESFSKPQGFEWTQNEKTNLIYTNNWVKWQSKLYYNKKRLKDFYMNKKFSYLKRFKTILVFDPVDKVILNKIC</sequence>
<keyword evidence="4 6" id="KW-0067">ATP-binding</keyword>
<dbReference type="STRING" id="216946.STURO_v1c00110"/>
<dbReference type="PANTHER" id="PTHR43033:SF1">
    <property type="entry name" value="TRNA(ILE)-LYSIDINE SYNTHASE-RELATED"/>
    <property type="match status" value="1"/>
</dbReference>
<dbReference type="InterPro" id="IPR012795">
    <property type="entry name" value="tRNA_Ile_lys_synt_N"/>
</dbReference>
<dbReference type="EC" id="6.3.4.19" evidence="6"/>
<gene>
    <name evidence="6 8" type="primary">tilS</name>
    <name evidence="8" type="ORF">STURON_0011</name>
</gene>
<evidence type="ECO:0000313" key="8">
    <source>
        <dbReference type="EMBL" id="AKU79257.1"/>
    </source>
</evidence>
<dbReference type="KEGG" id="stur:STURON_0011"/>
<dbReference type="SUPFAM" id="SSF52402">
    <property type="entry name" value="Adenine nucleotide alpha hydrolases-like"/>
    <property type="match status" value="1"/>
</dbReference>
<comment type="subcellular location">
    <subcellularLocation>
        <location evidence="6">Cytoplasm</location>
    </subcellularLocation>
</comment>
<dbReference type="InterPro" id="IPR012094">
    <property type="entry name" value="tRNA_Ile_lys_synt"/>
</dbReference>
<feature type="domain" description="tRNA(Ile)-lysidine/2-thiocytidine synthase N-terminal" evidence="7">
    <location>
        <begin position="18"/>
        <end position="194"/>
    </location>
</feature>
<dbReference type="Pfam" id="PF01171">
    <property type="entry name" value="ATP_bind_3"/>
    <property type="match status" value="1"/>
</dbReference>
<keyword evidence="6" id="KW-0963">Cytoplasm</keyword>
<evidence type="ECO:0000313" key="9">
    <source>
        <dbReference type="Proteomes" id="UP000067243"/>
    </source>
</evidence>
<keyword evidence="1 6" id="KW-0436">Ligase</keyword>
<evidence type="ECO:0000256" key="3">
    <source>
        <dbReference type="ARBA" id="ARBA00022741"/>
    </source>
</evidence>
<evidence type="ECO:0000256" key="5">
    <source>
        <dbReference type="ARBA" id="ARBA00048539"/>
    </source>
</evidence>
<keyword evidence="9" id="KW-1185">Reference proteome</keyword>
<dbReference type="InterPro" id="IPR014729">
    <property type="entry name" value="Rossmann-like_a/b/a_fold"/>
</dbReference>
<name>A0A0K1P5R0_9MOLU</name>
<reference evidence="8 9" key="1">
    <citation type="journal article" date="2015" name="Genome Announc.">
        <title>Complete Genome Sequence of Spiroplasma turonicum Strain Tab4cT, a Parasite of a Horse Fly, Haematopota sp. (Diptera: Tabanidae).</title>
        <authorList>
            <person name="Davis R.E."/>
            <person name="Shao J."/>
            <person name="Zhao Y."/>
            <person name="Gasparich G.E."/>
            <person name="Gaynor B.J."/>
            <person name="Donofrio N."/>
        </authorList>
    </citation>
    <scope>NUCLEOTIDE SEQUENCE [LARGE SCALE GENOMIC DNA]</scope>
    <source>
        <strain evidence="8 9">Tab4c</strain>
    </source>
</reference>
<comment type="similarity">
    <text evidence="6">Belongs to the tRNA(Ile)-lysidine synthase family.</text>
</comment>
<dbReference type="NCBIfam" id="TIGR02432">
    <property type="entry name" value="lysidine_TilS_N"/>
    <property type="match status" value="1"/>
</dbReference>
<keyword evidence="2 6" id="KW-0819">tRNA processing</keyword>
<evidence type="ECO:0000256" key="2">
    <source>
        <dbReference type="ARBA" id="ARBA00022694"/>
    </source>
</evidence>
<dbReference type="AlphaFoldDB" id="A0A0K1P5R0"/>
<dbReference type="GO" id="GO:0006400">
    <property type="term" value="P:tRNA modification"/>
    <property type="evidence" value="ECO:0007669"/>
    <property type="project" value="UniProtKB-UniRule"/>
</dbReference>
<protein>
    <recommendedName>
        <fullName evidence="6">tRNA(Ile)-lysidine synthase</fullName>
        <ecNumber evidence="6">6.3.4.19</ecNumber>
    </recommendedName>
    <alternativeName>
        <fullName evidence="6">tRNA(Ile)-2-lysyl-cytidine synthase</fullName>
    </alternativeName>
    <alternativeName>
        <fullName evidence="6">tRNA(Ile)-lysidine synthetase</fullName>
    </alternativeName>
</protein>
<dbReference type="EMBL" id="CP012328">
    <property type="protein sequence ID" value="AKU79257.1"/>
    <property type="molecule type" value="Genomic_DNA"/>
</dbReference>
<dbReference type="PANTHER" id="PTHR43033">
    <property type="entry name" value="TRNA(ILE)-LYSIDINE SYNTHASE-RELATED"/>
    <property type="match status" value="1"/>
</dbReference>
<dbReference type="GO" id="GO:0005524">
    <property type="term" value="F:ATP binding"/>
    <property type="evidence" value="ECO:0007669"/>
    <property type="project" value="UniProtKB-UniRule"/>
</dbReference>
<comment type="domain">
    <text evidence="6">The N-terminal region contains the highly conserved SGGXDS motif, predicted to be a P-loop motif involved in ATP binding.</text>
</comment>
<evidence type="ECO:0000256" key="1">
    <source>
        <dbReference type="ARBA" id="ARBA00022598"/>
    </source>
</evidence>
<dbReference type="Gene3D" id="3.40.50.620">
    <property type="entry name" value="HUPs"/>
    <property type="match status" value="1"/>
</dbReference>
<dbReference type="PATRIC" id="fig|216946.3.peg.11"/>
<organism evidence="8 9">
    <name type="scientific">Spiroplasma turonicum</name>
    <dbReference type="NCBI Taxonomy" id="216946"/>
    <lineage>
        <taxon>Bacteria</taxon>
        <taxon>Bacillati</taxon>
        <taxon>Mycoplasmatota</taxon>
        <taxon>Mollicutes</taxon>
        <taxon>Entomoplasmatales</taxon>
        <taxon>Spiroplasmataceae</taxon>
        <taxon>Spiroplasma</taxon>
    </lineage>
</organism>
<comment type="catalytic activity">
    <reaction evidence="5 6">
        <text>cytidine(34) in tRNA(Ile2) + L-lysine + ATP = lysidine(34) in tRNA(Ile2) + AMP + diphosphate + H(+)</text>
        <dbReference type="Rhea" id="RHEA:43744"/>
        <dbReference type="Rhea" id="RHEA-COMP:10625"/>
        <dbReference type="Rhea" id="RHEA-COMP:10670"/>
        <dbReference type="ChEBI" id="CHEBI:15378"/>
        <dbReference type="ChEBI" id="CHEBI:30616"/>
        <dbReference type="ChEBI" id="CHEBI:32551"/>
        <dbReference type="ChEBI" id="CHEBI:33019"/>
        <dbReference type="ChEBI" id="CHEBI:82748"/>
        <dbReference type="ChEBI" id="CHEBI:83665"/>
        <dbReference type="ChEBI" id="CHEBI:456215"/>
        <dbReference type="EC" id="6.3.4.19"/>
    </reaction>
</comment>
<evidence type="ECO:0000256" key="6">
    <source>
        <dbReference type="HAMAP-Rule" id="MF_01161"/>
    </source>
</evidence>
<evidence type="ECO:0000259" key="7">
    <source>
        <dbReference type="Pfam" id="PF01171"/>
    </source>
</evidence>
<dbReference type="InterPro" id="IPR011063">
    <property type="entry name" value="TilS/TtcA_N"/>
</dbReference>
<comment type="function">
    <text evidence="6">Ligates lysine onto the cytidine present at position 34 of the AUA codon-specific tRNA(Ile) that contains the anticodon CAU, in an ATP-dependent manner. Cytidine is converted to lysidine, thus changing the amino acid specificity of the tRNA from methionine to isoleucine.</text>
</comment>
<feature type="binding site" evidence="6">
    <location>
        <begin position="24"/>
        <end position="29"/>
    </location>
    <ligand>
        <name>ATP</name>
        <dbReference type="ChEBI" id="CHEBI:30616"/>
    </ligand>
</feature>